<feature type="transmembrane region" description="Helical" evidence="7">
    <location>
        <begin position="202"/>
        <end position="222"/>
    </location>
</feature>
<feature type="transmembrane region" description="Helical" evidence="7">
    <location>
        <begin position="255"/>
        <end position="274"/>
    </location>
</feature>
<dbReference type="STRING" id="47312.SAMN04489765_4204"/>
<dbReference type="InterPro" id="IPR037294">
    <property type="entry name" value="ABC_BtuC-like"/>
</dbReference>
<accession>A0A1H1HHH8</accession>
<proteinExistence type="inferred from homology"/>
<organism evidence="8 9">
    <name type="scientific">Tsukamurella pulmonis</name>
    <dbReference type="NCBI Taxonomy" id="47312"/>
    <lineage>
        <taxon>Bacteria</taxon>
        <taxon>Bacillati</taxon>
        <taxon>Actinomycetota</taxon>
        <taxon>Actinomycetes</taxon>
        <taxon>Mycobacteriales</taxon>
        <taxon>Tsukamurellaceae</taxon>
        <taxon>Tsukamurella</taxon>
    </lineage>
</organism>
<dbReference type="SUPFAM" id="SSF81345">
    <property type="entry name" value="ABC transporter involved in vitamin B12 uptake, BtuC"/>
    <property type="match status" value="1"/>
</dbReference>
<protein>
    <submittedName>
        <fullName evidence="8">Zinc/manganese transport system permease protein</fullName>
    </submittedName>
</protein>
<dbReference type="OrthoDB" id="2375762at2"/>
<dbReference type="Proteomes" id="UP000183053">
    <property type="component" value="Unassembled WGS sequence"/>
</dbReference>
<dbReference type="GO" id="GO:0043190">
    <property type="term" value="C:ATP-binding cassette (ABC) transporter complex"/>
    <property type="evidence" value="ECO:0007669"/>
    <property type="project" value="InterPro"/>
</dbReference>
<evidence type="ECO:0000256" key="4">
    <source>
        <dbReference type="ARBA" id="ARBA00022989"/>
    </source>
</evidence>
<feature type="transmembrane region" description="Helical" evidence="7">
    <location>
        <begin position="131"/>
        <end position="161"/>
    </location>
</feature>
<evidence type="ECO:0000256" key="6">
    <source>
        <dbReference type="RuleBase" id="RU003943"/>
    </source>
</evidence>
<comment type="similarity">
    <text evidence="2 6">Belongs to the ABC-3 integral membrane protein family.</text>
</comment>
<dbReference type="GO" id="GO:0055085">
    <property type="term" value="P:transmembrane transport"/>
    <property type="evidence" value="ECO:0007669"/>
    <property type="project" value="InterPro"/>
</dbReference>
<feature type="transmembrane region" description="Helical" evidence="7">
    <location>
        <begin position="101"/>
        <end position="119"/>
    </location>
</feature>
<dbReference type="PANTHER" id="PTHR30477">
    <property type="entry name" value="ABC-TRANSPORTER METAL-BINDING PROTEIN"/>
    <property type="match status" value="1"/>
</dbReference>
<dbReference type="Gene3D" id="1.10.3470.10">
    <property type="entry name" value="ABC transporter involved in vitamin B12 uptake, BtuC"/>
    <property type="match status" value="1"/>
</dbReference>
<dbReference type="EMBL" id="FNLF01000002">
    <property type="protein sequence ID" value="SDR24854.1"/>
    <property type="molecule type" value="Genomic_DNA"/>
</dbReference>
<keyword evidence="9" id="KW-1185">Reference proteome</keyword>
<keyword evidence="5 7" id="KW-0472">Membrane</keyword>
<reference evidence="9" key="1">
    <citation type="submission" date="2016-10" db="EMBL/GenBank/DDBJ databases">
        <authorList>
            <person name="Varghese N."/>
            <person name="Submissions S."/>
        </authorList>
    </citation>
    <scope>NUCLEOTIDE SEQUENCE [LARGE SCALE GENOMIC DNA]</scope>
    <source>
        <strain evidence="9">DSM 44142</strain>
    </source>
</reference>
<keyword evidence="4 7" id="KW-1133">Transmembrane helix</keyword>
<sequence>MDRLENLTNFSLTWELLQQPFVQQALLAAALLGVLAGVMGPLIVSRQMAFSVHGTSELSLTGAAFALLMGWSVGSGALLGALVAGLLFGLLGVYARERDSVIGVIMAFGLGLSVLFLALHEGRQGTAFALLTGQIVAVGLSGVTLMAITTVVVLLILAFIYRPLLFLSTDPDVAAAHGVPVKTLSVVFAMLVGAAAAQGVQIVGALLVMSLLITPAAAAARVTSSPGKATVLSLIFALVSAVGGIILSLAPALPVSVFVTSISFLIYMVCRLLGQRGRRGTVAPVDTPAHDCVHAVPSRS</sequence>
<dbReference type="PANTHER" id="PTHR30477:SF21">
    <property type="entry name" value="ABC-3 PROTEIN"/>
    <property type="match status" value="1"/>
</dbReference>
<evidence type="ECO:0000313" key="8">
    <source>
        <dbReference type="EMBL" id="SDR24854.1"/>
    </source>
</evidence>
<comment type="subcellular location">
    <subcellularLocation>
        <location evidence="6">Cell membrane</location>
        <topology evidence="6">Multi-pass membrane protein</topology>
    </subcellularLocation>
    <subcellularLocation>
        <location evidence="1">Membrane</location>
        <topology evidence="1">Multi-pass membrane protein</topology>
    </subcellularLocation>
</comment>
<evidence type="ECO:0000256" key="1">
    <source>
        <dbReference type="ARBA" id="ARBA00004141"/>
    </source>
</evidence>
<gene>
    <name evidence="8" type="ORF">SAMN04489765_4204</name>
</gene>
<evidence type="ECO:0000256" key="2">
    <source>
        <dbReference type="ARBA" id="ARBA00008034"/>
    </source>
</evidence>
<feature type="transmembrane region" description="Helical" evidence="7">
    <location>
        <begin position="21"/>
        <end position="44"/>
    </location>
</feature>
<evidence type="ECO:0000256" key="3">
    <source>
        <dbReference type="ARBA" id="ARBA00022692"/>
    </source>
</evidence>
<feature type="transmembrane region" description="Helical" evidence="7">
    <location>
        <begin position="229"/>
        <end position="249"/>
    </location>
</feature>
<evidence type="ECO:0000313" key="9">
    <source>
        <dbReference type="Proteomes" id="UP000183053"/>
    </source>
</evidence>
<evidence type="ECO:0000256" key="7">
    <source>
        <dbReference type="SAM" id="Phobius"/>
    </source>
</evidence>
<dbReference type="InterPro" id="IPR001626">
    <property type="entry name" value="ABC_TroCD"/>
</dbReference>
<dbReference type="Pfam" id="PF00950">
    <property type="entry name" value="ABC-3"/>
    <property type="match status" value="1"/>
</dbReference>
<feature type="transmembrane region" description="Helical" evidence="7">
    <location>
        <begin position="173"/>
        <end position="196"/>
    </location>
</feature>
<keyword evidence="6" id="KW-0813">Transport</keyword>
<keyword evidence="3 6" id="KW-0812">Transmembrane</keyword>
<evidence type="ECO:0000256" key="5">
    <source>
        <dbReference type="ARBA" id="ARBA00023136"/>
    </source>
</evidence>
<name>A0A1H1HHH8_9ACTN</name>
<dbReference type="RefSeq" id="WP_068564232.1">
    <property type="nucleotide sequence ID" value="NZ_AP025457.1"/>
</dbReference>
<feature type="transmembrane region" description="Helical" evidence="7">
    <location>
        <begin position="64"/>
        <end position="94"/>
    </location>
</feature>
<dbReference type="AlphaFoldDB" id="A0A1H1HHH8"/>